<accession>A0A9E2L3I9</accession>
<proteinExistence type="predicted"/>
<dbReference type="AlphaFoldDB" id="A0A9E2L3I9"/>
<protein>
    <recommendedName>
        <fullName evidence="4">Lipoprotein</fullName>
    </recommendedName>
</protein>
<dbReference type="EMBL" id="JAHLFV010000185">
    <property type="protein sequence ID" value="MBU3850470.1"/>
    <property type="molecule type" value="Genomic_DNA"/>
</dbReference>
<gene>
    <name evidence="2" type="ORF">IAA16_07895</name>
</gene>
<keyword evidence="1" id="KW-0732">Signal</keyword>
<sequence>MKNTYLFFLIPVLLLSACSQETGLHSPSPRQTQVFYLPEYPENYPPLAGWKTVLFSQGTIQTKFLPPQTKEVEFIVKRNNVTPFLAYPITETPFSEESATFFFPAGCMYPYTTKSAWTDGYGAQLAMELLQRFPTEHKRIQSFNWNKLQAFIQKKSQDYKAKDKFFSPWLINKEKLISDILRGKATTYSFQFAETAYVPVSTAGLGQLYYRYIPQLPVVAEQDITVLVTVPKEENFSHSEDNMYLTEKGIFSVMGRKNQNGLLVTRQIEEYTVY</sequence>
<feature type="signal peptide" evidence="1">
    <location>
        <begin position="1"/>
        <end position="21"/>
    </location>
</feature>
<evidence type="ECO:0000256" key="1">
    <source>
        <dbReference type="SAM" id="SignalP"/>
    </source>
</evidence>
<reference evidence="2" key="1">
    <citation type="journal article" date="2021" name="PeerJ">
        <title>Extensive microbial diversity within the chicken gut microbiome revealed by metagenomics and culture.</title>
        <authorList>
            <person name="Gilroy R."/>
            <person name="Ravi A."/>
            <person name="Getino M."/>
            <person name="Pursley I."/>
            <person name="Horton D.L."/>
            <person name="Alikhan N.F."/>
            <person name="Baker D."/>
            <person name="Gharbi K."/>
            <person name="Hall N."/>
            <person name="Watson M."/>
            <person name="Adriaenssens E.M."/>
            <person name="Foster-Nyarko E."/>
            <person name="Jarju S."/>
            <person name="Secka A."/>
            <person name="Antonio M."/>
            <person name="Oren A."/>
            <person name="Chaudhuri R.R."/>
            <person name="La Ragione R."/>
            <person name="Hildebrand F."/>
            <person name="Pallen M.J."/>
        </authorList>
    </citation>
    <scope>NUCLEOTIDE SEQUENCE</scope>
    <source>
        <strain evidence="2">Gambia15-2214</strain>
    </source>
</reference>
<reference evidence="2" key="2">
    <citation type="submission" date="2021-04" db="EMBL/GenBank/DDBJ databases">
        <authorList>
            <person name="Gilroy R."/>
        </authorList>
    </citation>
    <scope>NUCLEOTIDE SEQUENCE</scope>
    <source>
        <strain evidence="2">Gambia15-2214</strain>
    </source>
</reference>
<organism evidence="2 3">
    <name type="scientific">Candidatus Treponema excrementipullorum</name>
    <dbReference type="NCBI Taxonomy" id="2838768"/>
    <lineage>
        <taxon>Bacteria</taxon>
        <taxon>Pseudomonadati</taxon>
        <taxon>Spirochaetota</taxon>
        <taxon>Spirochaetia</taxon>
        <taxon>Spirochaetales</taxon>
        <taxon>Treponemataceae</taxon>
        <taxon>Treponema</taxon>
    </lineage>
</organism>
<comment type="caution">
    <text evidence="2">The sequence shown here is derived from an EMBL/GenBank/DDBJ whole genome shotgun (WGS) entry which is preliminary data.</text>
</comment>
<evidence type="ECO:0008006" key="4">
    <source>
        <dbReference type="Google" id="ProtNLM"/>
    </source>
</evidence>
<feature type="chain" id="PRO_5038451816" description="Lipoprotein" evidence="1">
    <location>
        <begin position="22"/>
        <end position="274"/>
    </location>
</feature>
<evidence type="ECO:0000313" key="3">
    <source>
        <dbReference type="Proteomes" id="UP000823914"/>
    </source>
</evidence>
<name>A0A9E2L3I9_9SPIR</name>
<evidence type="ECO:0000313" key="2">
    <source>
        <dbReference type="EMBL" id="MBU3850470.1"/>
    </source>
</evidence>
<dbReference type="Proteomes" id="UP000823914">
    <property type="component" value="Unassembled WGS sequence"/>
</dbReference>
<dbReference type="PROSITE" id="PS51257">
    <property type="entry name" value="PROKAR_LIPOPROTEIN"/>
    <property type="match status" value="1"/>
</dbReference>